<feature type="domain" description="NFACT RNA-binding" evidence="1">
    <location>
        <begin position="404"/>
        <end position="506"/>
    </location>
</feature>
<evidence type="ECO:0000313" key="2">
    <source>
        <dbReference type="EMBL" id="MDF1611406.1"/>
    </source>
</evidence>
<dbReference type="InterPro" id="IPR051608">
    <property type="entry name" value="RQC_Subunit_NEMF"/>
</dbReference>
<dbReference type="GO" id="GO:0000049">
    <property type="term" value="F:tRNA binding"/>
    <property type="evidence" value="ECO:0007669"/>
    <property type="project" value="TreeGrafter"/>
</dbReference>
<sequence length="528" mass="61909">MYKNYLYLFRLIIELNNKLKNKKIIDCFTQEKDQLFLLIDDDVNKNLCLIINTNEFYIHQKLDFKKAKKNVVSFFNGFIPTTIKNIQIAFSERLIRFQCSSGDLIISFSGKNSNCYFYNVENIQSFKKSDEVELKNISSKIHHVDFINEYDFLINKLNSIPADEIIKLPFLTKQIKARIQNQFEQIGNLLNDFIYDKIAVGIDYTDNKLLFTPLSLIPEKNKVEVELFDTYLDAIEKYFQIEFKVDSYNLIKKEIEKFISVELERLSSKLNNLKVRIETGSKENEYRHIGELLLNNINLLNKGLKEISLYDWIKNGEIKIKLDPKLTPQQNVNYYFEKSRSEKIDFEKSNHLFNEAKTKYESLLNIKKEIENEIPLESLKEIKTQLKISRTKNMIEEKKEKLPFRHFIIQDKYNFYVGRDSKSNDQLTTKFAKQNDFWFHARSVAGSHGVLRVENTKEAIPKNILEKAASITAFYSKAKTSKLASVTYTLKKYVVKNSRHEPGQVSVLKENVLLVKPGIPDDCVYVED</sequence>
<reference evidence="2" key="1">
    <citation type="submission" date="2023-03" db="EMBL/GenBank/DDBJ databases">
        <title>Stygiobacter electus gen. nov., sp. nov., facultatively anaerobic thermotolerant bacterium of the class Ignavibacteria from a well of Yessentuki mineral water deposit.</title>
        <authorList>
            <person name="Podosokorskaya O.A."/>
            <person name="Elcheninov A.G."/>
            <person name="Petrova N.F."/>
            <person name="Zavarzina D.G."/>
            <person name="Kublanov I.V."/>
            <person name="Merkel A.Y."/>
        </authorList>
    </citation>
    <scope>NUCLEOTIDE SEQUENCE</scope>
    <source>
        <strain evidence="2">09-Me</strain>
    </source>
</reference>
<dbReference type="Pfam" id="PF05833">
    <property type="entry name" value="NFACT_N"/>
    <property type="match status" value="1"/>
</dbReference>
<dbReference type="RefSeq" id="WP_321535173.1">
    <property type="nucleotide sequence ID" value="NZ_JARGDL010000004.1"/>
</dbReference>
<dbReference type="EMBL" id="JARGDL010000004">
    <property type="protein sequence ID" value="MDF1611406.1"/>
    <property type="molecule type" value="Genomic_DNA"/>
</dbReference>
<dbReference type="GO" id="GO:0043023">
    <property type="term" value="F:ribosomal large subunit binding"/>
    <property type="evidence" value="ECO:0007669"/>
    <property type="project" value="TreeGrafter"/>
</dbReference>
<organism evidence="2 3">
    <name type="scientific">Stygiobacter electus</name>
    <dbReference type="NCBI Taxonomy" id="3032292"/>
    <lineage>
        <taxon>Bacteria</taxon>
        <taxon>Pseudomonadati</taxon>
        <taxon>Ignavibacteriota</taxon>
        <taxon>Ignavibacteria</taxon>
        <taxon>Ignavibacteriales</taxon>
        <taxon>Melioribacteraceae</taxon>
        <taxon>Stygiobacter</taxon>
    </lineage>
</organism>
<dbReference type="GO" id="GO:0072344">
    <property type="term" value="P:rescue of stalled ribosome"/>
    <property type="evidence" value="ECO:0007669"/>
    <property type="project" value="TreeGrafter"/>
</dbReference>
<accession>A0AAE3NWL2</accession>
<dbReference type="AlphaFoldDB" id="A0AAE3NWL2"/>
<dbReference type="PANTHER" id="PTHR15239">
    <property type="entry name" value="NUCLEAR EXPORT MEDIATOR FACTOR NEMF"/>
    <property type="match status" value="1"/>
</dbReference>
<dbReference type="InterPro" id="IPR008532">
    <property type="entry name" value="NFACT_RNA-bd"/>
</dbReference>
<dbReference type="GO" id="GO:1990112">
    <property type="term" value="C:RQC complex"/>
    <property type="evidence" value="ECO:0007669"/>
    <property type="project" value="TreeGrafter"/>
</dbReference>
<proteinExistence type="predicted"/>
<protein>
    <submittedName>
        <fullName evidence="2">NFACT RNA binding domain-containing protein</fullName>
    </submittedName>
</protein>
<keyword evidence="3" id="KW-1185">Reference proteome</keyword>
<evidence type="ECO:0000259" key="1">
    <source>
        <dbReference type="Pfam" id="PF05670"/>
    </source>
</evidence>
<comment type="caution">
    <text evidence="2">The sequence shown here is derived from an EMBL/GenBank/DDBJ whole genome shotgun (WGS) entry which is preliminary data.</text>
</comment>
<dbReference type="Pfam" id="PF05670">
    <property type="entry name" value="NFACT-R_1"/>
    <property type="match status" value="1"/>
</dbReference>
<evidence type="ECO:0000313" key="3">
    <source>
        <dbReference type="Proteomes" id="UP001221302"/>
    </source>
</evidence>
<gene>
    <name evidence="2" type="ORF">P0M35_04530</name>
</gene>
<dbReference type="PANTHER" id="PTHR15239:SF6">
    <property type="entry name" value="RIBOSOME QUALITY CONTROL COMPLEX SUBUNIT NEMF"/>
    <property type="match status" value="1"/>
</dbReference>
<name>A0AAE3NWL2_9BACT</name>
<dbReference type="Proteomes" id="UP001221302">
    <property type="component" value="Unassembled WGS sequence"/>
</dbReference>